<feature type="transmembrane region" description="Helical" evidence="7">
    <location>
        <begin position="315"/>
        <end position="334"/>
    </location>
</feature>
<dbReference type="GO" id="GO:0009744">
    <property type="term" value="P:response to sucrose"/>
    <property type="evidence" value="ECO:0007669"/>
    <property type="project" value="UniProtKB-ARBA"/>
</dbReference>
<keyword evidence="4 7" id="KW-1133">Transmembrane helix</keyword>
<evidence type="ECO:0000256" key="2">
    <source>
        <dbReference type="ARBA" id="ARBA00007018"/>
    </source>
</evidence>
<proteinExistence type="inferred from homology"/>
<evidence type="ECO:0000313" key="8">
    <source>
        <dbReference type="EMBL" id="EIE23132.1"/>
    </source>
</evidence>
<evidence type="ECO:0000256" key="5">
    <source>
        <dbReference type="ARBA" id="ARBA00023136"/>
    </source>
</evidence>
<feature type="binding site" evidence="6">
    <location>
        <position position="208"/>
    </location>
    <ligand>
        <name>Zn(2+)</name>
        <dbReference type="ChEBI" id="CHEBI:29105"/>
    </ligand>
</feature>
<protein>
    <submittedName>
        <fullName evidence="8">HlyIII-domain-containing protein</fullName>
    </submittedName>
</protein>
<dbReference type="GO" id="GO:0038023">
    <property type="term" value="F:signaling receptor activity"/>
    <property type="evidence" value="ECO:0007669"/>
    <property type="project" value="TreeGrafter"/>
</dbReference>
<keyword evidence="9" id="KW-1185">Reference proteome</keyword>
<feature type="transmembrane region" description="Helical" evidence="7">
    <location>
        <begin position="346"/>
        <end position="367"/>
    </location>
</feature>
<gene>
    <name evidence="8" type="ORF">COCSUDRAFT_29119</name>
</gene>
<dbReference type="Pfam" id="PF03006">
    <property type="entry name" value="HlyIII"/>
    <property type="match status" value="1"/>
</dbReference>
<organism evidence="8 9">
    <name type="scientific">Coccomyxa subellipsoidea (strain C-169)</name>
    <name type="common">Green microalga</name>
    <dbReference type="NCBI Taxonomy" id="574566"/>
    <lineage>
        <taxon>Eukaryota</taxon>
        <taxon>Viridiplantae</taxon>
        <taxon>Chlorophyta</taxon>
        <taxon>core chlorophytes</taxon>
        <taxon>Trebouxiophyceae</taxon>
        <taxon>Trebouxiophyceae incertae sedis</taxon>
        <taxon>Coccomyxaceae</taxon>
        <taxon>Coccomyxa</taxon>
        <taxon>Coccomyxa subellipsoidea</taxon>
    </lineage>
</organism>
<keyword evidence="6" id="KW-0479">Metal-binding</keyword>
<feature type="transmembrane region" description="Helical" evidence="7">
    <location>
        <begin position="77"/>
        <end position="97"/>
    </location>
</feature>
<dbReference type="GO" id="GO:0016020">
    <property type="term" value="C:membrane"/>
    <property type="evidence" value="ECO:0007669"/>
    <property type="project" value="UniProtKB-SubCell"/>
</dbReference>
<dbReference type="GeneID" id="17041120"/>
<evidence type="ECO:0000256" key="1">
    <source>
        <dbReference type="ARBA" id="ARBA00004141"/>
    </source>
</evidence>
<name>I0YXL3_COCSC</name>
<evidence type="ECO:0000256" key="3">
    <source>
        <dbReference type="ARBA" id="ARBA00022692"/>
    </source>
</evidence>
<reference evidence="8 9" key="1">
    <citation type="journal article" date="2012" name="Genome Biol.">
        <title>The genome of the polar eukaryotic microalga coccomyxa subellipsoidea reveals traits of cold adaptation.</title>
        <authorList>
            <person name="Blanc G."/>
            <person name="Agarkova I."/>
            <person name="Grimwood J."/>
            <person name="Kuo A."/>
            <person name="Brueggeman A."/>
            <person name="Dunigan D."/>
            <person name="Gurnon J."/>
            <person name="Ladunga I."/>
            <person name="Lindquist E."/>
            <person name="Lucas S."/>
            <person name="Pangilinan J."/>
            <person name="Proschold T."/>
            <person name="Salamov A."/>
            <person name="Schmutz J."/>
            <person name="Weeks D."/>
            <person name="Yamada T."/>
            <person name="Claverie J.M."/>
            <person name="Grigoriev I."/>
            <person name="Van Etten J."/>
            <person name="Lomsadze A."/>
            <person name="Borodovsky M."/>
        </authorList>
    </citation>
    <scope>NUCLEOTIDE SEQUENCE [LARGE SCALE GENOMIC DNA]</scope>
    <source>
        <strain evidence="8 9">C-169</strain>
    </source>
</reference>
<evidence type="ECO:0000256" key="4">
    <source>
        <dbReference type="ARBA" id="ARBA00022989"/>
    </source>
</evidence>
<keyword evidence="5 7" id="KW-0472">Membrane</keyword>
<feature type="transmembrane region" description="Helical" evidence="7">
    <location>
        <begin position="253"/>
        <end position="274"/>
    </location>
</feature>
<dbReference type="InterPro" id="IPR004254">
    <property type="entry name" value="AdipoR/HlyIII-related"/>
</dbReference>
<accession>I0YXL3</accession>
<evidence type="ECO:0000256" key="6">
    <source>
        <dbReference type="PIRSR" id="PIRSR604254-1"/>
    </source>
</evidence>
<dbReference type="PANTHER" id="PTHR20855">
    <property type="entry name" value="ADIPOR/PROGESTIN RECEPTOR-RELATED"/>
    <property type="match status" value="1"/>
</dbReference>
<feature type="binding site" evidence="6">
    <location>
        <position position="356"/>
    </location>
    <ligand>
        <name>Zn(2+)</name>
        <dbReference type="ChEBI" id="CHEBI:29105"/>
    </ligand>
</feature>
<sequence>MKETSDEDAASGAGKSAALNAPLRRRRKVNALKLLAFPALPESLRDNEYITKYYRVNYNRKQTIRSLFGLHNETGNIWTHFLGFVLFAVLTFVTIYAQPAPLKLGAQKLVQLEERVLLAGRLGWQEVLRAEQHVEASLRATGGHLLEDLKALENRAIAYGVEGLRGAEGRYAELLAILSDSQWPTPRWPVYVFLAGAMICLWTSAFCHGVCCLRGAAETIWKYDYGGIVALIVASFIPPIWFGFLCEPALRNFYLISTCIMGVFTLCVTLLPFFQTVRFRAFRATLFAALGLWGIAPSVHMLLLHGSEPAVQTAFWHNLTMGAIYLLGAVLFALRVPERWKPGAFDLFFSSHQLFHVCVVTAALVHYKGINVMLAWRDGAGGCNG</sequence>
<dbReference type="PANTHER" id="PTHR20855:SF52">
    <property type="entry name" value="ADIPONECTIN RECEPTOR PROTEIN"/>
    <property type="match status" value="1"/>
</dbReference>
<feature type="transmembrane region" description="Helical" evidence="7">
    <location>
        <begin position="188"/>
        <end position="211"/>
    </location>
</feature>
<dbReference type="RefSeq" id="XP_005647676.1">
    <property type="nucleotide sequence ID" value="XM_005647619.1"/>
</dbReference>
<dbReference type="Proteomes" id="UP000007264">
    <property type="component" value="Unassembled WGS sequence"/>
</dbReference>
<evidence type="ECO:0000256" key="7">
    <source>
        <dbReference type="SAM" id="Phobius"/>
    </source>
</evidence>
<feature type="transmembrane region" description="Helical" evidence="7">
    <location>
        <begin position="223"/>
        <end position="241"/>
    </location>
</feature>
<feature type="binding site" evidence="6">
    <location>
        <position position="352"/>
    </location>
    <ligand>
        <name>Zn(2+)</name>
        <dbReference type="ChEBI" id="CHEBI:29105"/>
    </ligand>
</feature>
<keyword evidence="6" id="KW-0862">Zinc</keyword>
<dbReference type="eggNOG" id="KOG0748">
    <property type="taxonomic scope" value="Eukaryota"/>
</dbReference>
<dbReference type="OrthoDB" id="529367at2759"/>
<dbReference type="GO" id="GO:0046872">
    <property type="term" value="F:metal ion binding"/>
    <property type="evidence" value="ECO:0007669"/>
    <property type="project" value="UniProtKB-KW"/>
</dbReference>
<comment type="caution">
    <text evidence="8">The sequence shown here is derived from an EMBL/GenBank/DDBJ whole genome shotgun (WGS) entry which is preliminary data.</text>
</comment>
<evidence type="ECO:0000313" key="9">
    <source>
        <dbReference type="Proteomes" id="UP000007264"/>
    </source>
</evidence>
<dbReference type="AlphaFoldDB" id="I0YXL3"/>
<comment type="subcellular location">
    <subcellularLocation>
        <location evidence="1">Membrane</location>
        <topology evidence="1">Multi-pass membrane protein</topology>
    </subcellularLocation>
</comment>
<feature type="transmembrane region" description="Helical" evidence="7">
    <location>
        <begin position="281"/>
        <end position="303"/>
    </location>
</feature>
<dbReference type="KEGG" id="csl:COCSUDRAFT_29119"/>
<comment type="similarity">
    <text evidence="2">Belongs to the ADIPOR family.</text>
</comment>
<keyword evidence="3 7" id="KW-0812">Transmembrane</keyword>
<dbReference type="EMBL" id="AGSI01000008">
    <property type="protein sequence ID" value="EIE23132.1"/>
    <property type="molecule type" value="Genomic_DNA"/>
</dbReference>